<dbReference type="GO" id="GO:0003886">
    <property type="term" value="F:DNA (cytosine-5-)-methyltransferase activity"/>
    <property type="evidence" value="ECO:0007669"/>
    <property type="project" value="UniProtKB-UniRule"/>
</dbReference>
<dbReference type="FunFam" id="3.40.50.150:FF:000128">
    <property type="entry name" value="DNA (cytosine-5)-methyltransferase"/>
    <property type="match status" value="1"/>
</dbReference>
<feature type="active site" evidence="10 11">
    <location>
        <position position="1150"/>
    </location>
</feature>
<dbReference type="EC" id="2.1.1.37" evidence="9"/>
<comment type="similarity">
    <text evidence="9 11 12">Belongs to the class I-like SAM-binding methyltransferase superfamily. C5-methyltransferase family.</text>
</comment>
<evidence type="ECO:0000256" key="8">
    <source>
        <dbReference type="ARBA" id="ARBA00023242"/>
    </source>
</evidence>
<dbReference type="GO" id="GO:0044027">
    <property type="term" value="P:negative regulation of gene expression via chromosomal CpG island methylation"/>
    <property type="evidence" value="ECO:0007669"/>
    <property type="project" value="TreeGrafter"/>
</dbReference>
<dbReference type="PANTHER" id="PTHR10629">
    <property type="entry name" value="CYTOSINE-SPECIFIC METHYLTRANSFERASE"/>
    <property type="match status" value="1"/>
</dbReference>
<dbReference type="FunFam" id="2.30.30.490:FF:000046">
    <property type="entry name" value="DNA (cytosine-5)-methyltransferase 3"/>
    <property type="match status" value="1"/>
</dbReference>
<feature type="domain" description="BAH" evidence="15">
    <location>
        <begin position="683"/>
        <end position="820"/>
    </location>
</feature>
<dbReference type="Proteomes" id="UP000008694">
    <property type="component" value="Unassembled WGS sequence"/>
</dbReference>
<dbReference type="InterPro" id="IPR001025">
    <property type="entry name" value="BAH_dom"/>
</dbReference>
<dbReference type="STRING" id="81972.D7MHE2"/>
<keyword evidence="8 9" id="KW-0539">Nucleus</keyword>
<dbReference type="PROSITE" id="PS51679">
    <property type="entry name" value="SAM_MT_C5"/>
    <property type="match status" value="1"/>
</dbReference>
<dbReference type="GO" id="GO:0009793">
    <property type="term" value="P:embryo development ending in seed dormancy"/>
    <property type="evidence" value="ECO:0007669"/>
    <property type="project" value="EnsemblPlants"/>
</dbReference>
<reference evidence="17" key="1">
    <citation type="journal article" date="2011" name="Nat. Genet.">
        <title>The Arabidopsis lyrata genome sequence and the basis of rapid genome size change.</title>
        <authorList>
            <person name="Hu T.T."/>
            <person name="Pattyn P."/>
            <person name="Bakker E.G."/>
            <person name="Cao J."/>
            <person name="Cheng J.-F."/>
            <person name="Clark R.M."/>
            <person name="Fahlgren N."/>
            <person name="Fawcett J.A."/>
            <person name="Grimwood J."/>
            <person name="Gundlach H."/>
            <person name="Haberer G."/>
            <person name="Hollister J.D."/>
            <person name="Ossowski S."/>
            <person name="Ottilar R.P."/>
            <person name="Salamov A.A."/>
            <person name="Schneeberger K."/>
            <person name="Spannagl M."/>
            <person name="Wang X."/>
            <person name="Yang L."/>
            <person name="Nasrallah M.E."/>
            <person name="Bergelson J."/>
            <person name="Carrington J.C."/>
            <person name="Gaut B.S."/>
            <person name="Schmutz J."/>
            <person name="Mayer K.F.X."/>
            <person name="Van de Peer Y."/>
            <person name="Grigoriev I.V."/>
            <person name="Nordborg M."/>
            <person name="Weigel D."/>
            <person name="Guo Y.-L."/>
        </authorList>
    </citation>
    <scope>NUCLEOTIDE SEQUENCE [LARGE SCALE GENOMIC DNA]</scope>
    <source>
        <strain evidence="17">cv. MN47</strain>
    </source>
</reference>
<keyword evidence="5" id="KW-0677">Repeat</keyword>
<evidence type="ECO:0000256" key="4">
    <source>
        <dbReference type="ARBA" id="ARBA00022691"/>
    </source>
</evidence>
<feature type="domain" description="BAH" evidence="15">
    <location>
        <begin position="860"/>
        <end position="1000"/>
    </location>
</feature>
<evidence type="ECO:0000256" key="2">
    <source>
        <dbReference type="ARBA" id="ARBA00022603"/>
    </source>
</evidence>
<feature type="region of interest" description="Disordered" evidence="14">
    <location>
        <begin position="1"/>
        <end position="30"/>
    </location>
</feature>
<proteinExistence type="inferred from homology"/>
<evidence type="ECO:0000256" key="10">
    <source>
        <dbReference type="PIRSR" id="PIRSR037404-1"/>
    </source>
</evidence>
<keyword evidence="2 9" id="KW-0489">Methyltransferase</keyword>
<dbReference type="SMART" id="SM00439">
    <property type="entry name" value="BAH"/>
    <property type="match status" value="2"/>
</dbReference>
<sequence length="1496" mass="169813">MERKAGKQKKRSVDSDDVSREKRPKRAAECTSFKEKSLRISKKSATVEAKKEQIVTEEIVAIKLTFSLESNDDQPRPNRRLTDFVLLDSNGVPQPVEMLELGDIFIEGVVLPLGDEIMNEKGVRFQSFGRVENWTISGYEDGSPVIWISTALADYDCRKPANSYKKMYDYFFKKAYACVAVFKNLSKNPDTSLDELLAAVVRSMMSGSKIFSSVAAIQEFVIFQGEFIYNQLAGLDETAKSHETSFVENPVLVSLRDKSSNFHKASSNVAMRIDESKAVTSDQLMDDAEDEDVRYTKFIRDEEYRKSMDRARNKRSLTTSASNNFYTKINEDEIANDYPHPSYYKNTEKETDELVLFDPGYEVDTRYLPWRTLHNWALYNSDSHFISLELLPMKPCDDIDVTVFGSGVVDEDDGTGFCLDGSESSTQSNDGMRIYLSQIKEWTVEIGEEMVFVILRTDLAWYRLGRPSKQYAPWFEPVLKTARVGRSILALLENEMRIPKLSYLYVIKRLSGLEENDKAYISSKLLDVERYVVVHGQIILQLLREYPGIRRCPFVTCLASKMQDMHHTKCIIKKKKKILKKGKNLNLRVDMPRVVSKMKAMQATTTRLINRIWGEFNSIYSAEDSSEEIVAEEEVEEEDENEEEDTIAKAAKVQNAATFKKIGIIWEGETLGTTRAGEPLYGQALVGGGKVVVGGAVILEVGDQDEIYFVEYMFQNSDHYKMLHGKLLQRGSETVLGTAANERELFLTNVCLTVQLKDIKATVNFEIRSRSWGHQYRKENMAADKLDRAREEERKAKDLPTEYYCKSFYSPKRGGFFSLPRSDMGLGSGFCSSCKIRENEEERSKTKLNDSKTGFLSDGIEYSVGDYVYVIPNYITKGKGKRRSMFKYGRNVGLKPFVVSQLLDIVLKEPKKGSSAPFEVGLRRFYRPEDISAELAYASEIQEVYYSQDTYILPPEAIKGKCEVMKKHDMPLCREYPVLDHIFFCERFYDSSNDHLEKLPSNMKLKFSTIKDEKLLREKKGKGVLSETDSVMSVKPDEVPKEMRLATLDIFAGCGGLSYGLEKAGVSDTKWAIEYEEPAAQAFKQNHPKTTVFVDNCNVILRAIMEKCGDVDDCISTTEAAELAAKLDESQKSILPLPGQVDFINGGPPCQGFSGMNRFSDRSWSKVQCEMILAFLSFADYFRPKYFLLENVKKFVTFNKGRTFQLTVASLLEMGYQVRFGLLEAGAYGISQPRKRAFIWAAAPNEVLPEWPEPMHVFNNPGFKISLSRRLHYAAVQSTKFGAPFRSITVRDTIGDLPPVESGESKINKEYDIVPVSWFQKEMRGNKIVLTDHICQKMNELNLIRCKKIPKTPGADWRDLPDENVKLSNGVVVKLIPSGLINKAKEHNGYRGLYGRLDWQGNLPTSITTPQPMGWVGMCFHPDQDRIISVRECARSQGFPDSYEFSGKIKDKHRQIGNAVPPPLAFALGRKLKEALATPQEFSSTVPILKEHPNEC</sequence>
<dbReference type="EMBL" id="GL348719">
    <property type="protein sequence ID" value="EFH46631.1"/>
    <property type="molecule type" value="Genomic_DNA"/>
</dbReference>
<organism evidence="17">
    <name type="scientific">Arabidopsis lyrata subsp. lyrata</name>
    <name type="common">Lyre-leaved rock-cress</name>
    <dbReference type="NCBI Taxonomy" id="81972"/>
    <lineage>
        <taxon>Eukaryota</taxon>
        <taxon>Viridiplantae</taxon>
        <taxon>Streptophyta</taxon>
        <taxon>Embryophyta</taxon>
        <taxon>Tracheophyta</taxon>
        <taxon>Spermatophyta</taxon>
        <taxon>Magnoliopsida</taxon>
        <taxon>eudicotyledons</taxon>
        <taxon>Gunneridae</taxon>
        <taxon>Pentapetalae</taxon>
        <taxon>rosids</taxon>
        <taxon>malvids</taxon>
        <taxon>Brassicales</taxon>
        <taxon>Brassicaceae</taxon>
        <taxon>Camelineae</taxon>
        <taxon>Arabidopsis</taxon>
    </lineage>
</organism>
<dbReference type="Pfam" id="PF00145">
    <property type="entry name" value="DNA_methylase"/>
    <property type="match status" value="2"/>
</dbReference>
<gene>
    <name evidence="16" type="ORF">ARALYDRAFT_355455</name>
</gene>
<dbReference type="GO" id="GO:0009294">
    <property type="term" value="P:DNA-mediated transformation"/>
    <property type="evidence" value="ECO:0007669"/>
    <property type="project" value="UniProtKB-ARBA"/>
</dbReference>
<keyword evidence="3 9" id="KW-0808">Transferase</keyword>
<evidence type="ECO:0000256" key="7">
    <source>
        <dbReference type="ARBA" id="ARBA00023125"/>
    </source>
</evidence>
<dbReference type="Pfam" id="PF01426">
    <property type="entry name" value="BAH"/>
    <property type="match status" value="2"/>
</dbReference>
<dbReference type="HOGENOM" id="CLU_002247_0_0_1"/>
<dbReference type="PANTHER" id="PTHR10629:SF52">
    <property type="entry name" value="DNA (CYTOSINE-5)-METHYLTRANSFERASE 1"/>
    <property type="match status" value="1"/>
</dbReference>
<keyword evidence="6" id="KW-0156">Chromatin regulator</keyword>
<dbReference type="PROSITE" id="PS51038">
    <property type="entry name" value="BAH"/>
    <property type="match status" value="2"/>
</dbReference>
<evidence type="ECO:0000256" key="3">
    <source>
        <dbReference type="ARBA" id="ARBA00022679"/>
    </source>
</evidence>
<keyword evidence="4 9" id="KW-0949">S-adenosyl-L-methionine</keyword>
<dbReference type="InterPro" id="IPR022702">
    <property type="entry name" value="Cytosine_MeTrfase1_RFD"/>
</dbReference>
<evidence type="ECO:0000256" key="5">
    <source>
        <dbReference type="ARBA" id="ARBA00022737"/>
    </source>
</evidence>
<dbReference type="InterPro" id="IPR050390">
    <property type="entry name" value="C5-Methyltransferase"/>
</dbReference>
<dbReference type="GO" id="GO:0032259">
    <property type="term" value="P:methylation"/>
    <property type="evidence" value="ECO:0007669"/>
    <property type="project" value="UniProtKB-KW"/>
</dbReference>
<evidence type="ECO:0000256" key="1">
    <source>
        <dbReference type="ARBA" id="ARBA00004123"/>
    </source>
</evidence>
<dbReference type="PROSITE" id="PS00094">
    <property type="entry name" value="C5_MTASE_1"/>
    <property type="match status" value="1"/>
</dbReference>
<dbReference type="Gene3D" id="2.30.30.490">
    <property type="match status" value="2"/>
</dbReference>
<dbReference type="FunFam" id="3.40.50.150:FF:000108">
    <property type="entry name" value="DNA (cytosine-5)-methyltransferase"/>
    <property type="match status" value="1"/>
</dbReference>
<dbReference type="PROSITE" id="PS00095">
    <property type="entry name" value="C5_MTASE_2"/>
    <property type="match status" value="1"/>
</dbReference>
<evidence type="ECO:0000259" key="15">
    <source>
        <dbReference type="PROSITE" id="PS51038"/>
    </source>
</evidence>
<evidence type="ECO:0000256" key="11">
    <source>
        <dbReference type="PROSITE-ProRule" id="PRU01016"/>
    </source>
</evidence>
<dbReference type="GO" id="GO:0003677">
    <property type="term" value="F:DNA binding"/>
    <property type="evidence" value="ECO:0007669"/>
    <property type="project" value="UniProtKB-KW"/>
</dbReference>
<evidence type="ECO:0000256" key="6">
    <source>
        <dbReference type="ARBA" id="ARBA00022853"/>
    </source>
</evidence>
<dbReference type="InterPro" id="IPR018117">
    <property type="entry name" value="C5_DNA_meth_AS"/>
</dbReference>
<dbReference type="InterPro" id="IPR031303">
    <property type="entry name" value="C5_meth_CS"/>
</dbReference>
<dbReference type="InterPro" id="IPR043151">
    <property type="entry name" value="BAH_sf"/>
</dbReference>
<evidence type="ECO:0000256" key="14">
    <source>
        <dbReference type="SAM" id="MobiDB-lite"/>
    </source>
</evidence>
<evidence type="ECO:0000313" key="17">
    <source>
        <dbReference type="Proteomes" id="UP000008694"/>
    </source>
</evidence>
<name>D7MHE2_ARALL</name>
<evidence type="ECO:0000256" key="12">
    <source>
        <dbReference type="RuleBase" id="RU000416"/>
    </source>
</evidence>
<dbReference type="Pfam" id="PF12047">
    <property type="entry name" value="DNMT1-RFD"/>
    <property type="match status" value="2"/>
</dbReference>
<dbReference type="GO" id="GO:0003682">
    <property type="term" value="F:chromatin binding"/>
    <property type="evidence" value="ECO:0007669"/>
    <property type="project" value="UniProtKB-UniRule"/>
</dbReference>
<dbReference type="PIRSF" id="PIRSF037404">
    <property type="entry name" value="DNMT1"/>
    <property type="match status" value="1"/>
</dbReference>
<dbReference type="CDD" id="cd04708">
    <property type="entry name" value="BAH_plantDCM_II"/>
    <property type="match status" value="1"/>
</dbReference>
<dbReference type="Gene3D" id="3.90.120.10">
    <property type="entry name" value="DNA Methylase, subunit A, domain 2"/>
    <property type="match status" value="2"/>
</dbReference>
<dbReference type="FunFam" id="3.90.120.10:FF:000002">
    <property type="entry name" value="DNA (cytosine-5)-methyltransferase"/>
    <property type="match status" value="1"/>
</dbReference>
<protein>
    <recommendedName>
        <fullName evidence="9">DNA (cytosine-5)-methyltransferase</fullName>
        <ecNumber evidence="9">2.1.1.37</ecNumber>
    </recommendedName>
</protein>
<dbReference type="GO" id="GO:0006346">
    <property type="term" value="P:DNA methylation-dependent constitutive heterochromatin formation"/>
    <property type="evidence" value="ECO:0007669"/>
    <property type="project" value="InterPro"/>
</dbReference>
<dbReference type="eggNOG" id="ENOG502QPKK">
    <property type="taxonomic scope" value="Eukaryota"/>
</dbReference>
<comment type="subcellular location">
    <subcellularLocation>
        <location evidence="1 9">Nucleus</location>
    </subcellularLocation>
</comment>
<dbReference type="InterPro" id="IPR001525">
    <property type="entry name" value="C5_MeTfrase"/>
</dbReference>
<dbReference type="Gramene" id="fgenesh1_pg.C_scaffold_7002628">
    <property type="protein sequence ID" value="fgenesh1_pg.C_scaffold_7002628"/>
    <property type="gene ID" value="fgenesh1_pg.C_scaffold_7002628"/>
</dbReference>
<dbReference type="NCBIfam" id="TIGR00675">
    <property type="entry name" value="dcm"/>
    <property type="match status" value="1"/>
</dbReference>
<comment type="catalytic activity">
    <reaction evidence="9 13">
        <text>a 2'-deoxycytidine in DNA + S-adenosyl-L-methionine = a 5-methyl-2'-deoxycytidine in DNA + S-adenosyl-L-homocysteine + H(+)</text>
        <dbReference type="Rhea" id="RHEA:13681"/>
        <dbReference type="Rhea" id="RHEA-COMP:11369"/>
        <dbReference type="Rhea" id="RHEA-COMP:11370"/>
        <dbReference type="ChEBI" id="CHEBI:15378"/>
        <dbReference type="ChEBI" id="CHEBI:57856"/>
        <dbReference type="ChEBI" id="CHEBI:59789"/>
        <dbReference type="ChEBI" id="CHEBI:85452"/>
        <dbReference type="ChEBI" id="CHEBI:85454"/>
        <dbReference type="EC" id="2.1.1.37"/>
    </reaction>
</comment>
<evidence type="ECO:0000313" key="16">
    <source>
        <dbReference type="EMBL" id="EFH46631.1"/>
    </source>
</evidence>
<dbReference type="PRINTS" id="PR00105">
    <property type="entry name" value="C5METTRFRASE"/>
</dbReference>
<evidence type="ECO:0000256" key="9">
    <source>
        <dbReference type="PIRNR" id="PIRNR037404"/>
    </source>
</evidence>
<dbReference type="SUPFAM" id="SSF53335">
    <property type="entry name" value="S-adenosyl-L-methionine-dependent methyltransferases"/>
    <property type="match status" value="1"/>
</dbReference>
<dbReference type="InterPro" id="IPR029063">
    <property type="entry name" value="SAM-dependent_MTases_sf"/>
</dbReference>
<evidence type="ECO:0000256" key="13">
    <source>
        <dbReference type="RuleBase" id="RU000417"/>
    </source>
</evidence>
<dbReference type="GO" id="GO:0005634">
    <property type="term" value="C:nucleus"/>
    <property type="evidence" value="ECO:0007669"/>
    <property type="project" value="UniProtKB-SubCell"/>
</dbReference>
<accession>D7MHE2</accession>
<keyword evidence="17" id="KW-1185">Reference proteome</keyword>
<dbReference type="Gene3D" id="3.40.50.150">
    <property type="entry name" value="Vaccinia Virus protein VP39"/>
    <property type="match status" value="1"/>
</dbReference>
<keyword evidence="7 9" id="KW-0238">DNA-binding</keyword>